<evidence type="ECO:0000256" key="2">
    <source>
        <dbReference type="ARBA" id="ARBA00022448"/>
    </source>
</evidence>
<evidence type="ECO:0000313" key="13">
    <source>
        <dbReference type="WBParaSite" id="ACRNAN_Path_115.g416.t1"/>
    </source>
</evidence>
<dbReference type="PANTHER" id="PTHR10110">
    <property type="entry name" value="SODIUM/HYDROGEN EXCHANGER"/>
    <property type="match status" value="1"/>
</dbReference>
<name>A0A914BWD8_9BILA</name>
<evidence type="ECO:0000259" key="11">
    <source>
        <dbReference type="Pfam" id="PF00999"/>
    </source>
</evidence>
<dbReference type="Pfam" id="PF00999">
    <property type="entry name" value="Na_H_Exchanger"/>
    <property type="match status" value="1"/>
</dbReference>
<keyword evidence="3 9" id="KW-0812">Transmembrane</keyword>
<evidence type="ECO:0000256" key="7">
    <source>
        <dbReference type="ARBA" id="ARBA00023136"/>
    </source>
</evidence>
<keyword evidence="12" id="KW-1185">Reference proteome</keyword>
<evidence type="ECO:0000256" key="6">
    <source>
        <dbReference type="ARBA" id="ARBA00023065"/>
    </source>
</evidence>
<dbReference type="GO" id="GO:0005886">
    <property type="term" value="C:plasma membrane"/>
    <property type="evidence" value="ECO:0007669"/>
    <property type="project" value="TreeGrafter"/>
</dbReference>
<feature type="transmembrane region" description="Helical" evidence="9">
    <location>
        <begin position="100"/>
        <end position="120"/>
    </location>
</feature>
<evidence type="ECO:0000313" key="12">
    <source>
        <dbReference type="Proteomes" id="UP000887540"/>
    </source>
</evidence>
<evidence type="ECO:0000256" key="1">
    <source>
        <dbReference type="ARBA" id="ARBA00004141"/>
    </source>
</evidence>
<sequence length="350" mass="39910">MLGVSSILCIVTCAMAMKQYVKGNITLDAVSSVNYFSKLIAQVNETVLFMFLGLSTVSSTDHVDPWFILATILSALVFRAIGVIAQCFILNRYRQYNFTFVDQFILSYGGLRGAIAYGLAMSLPHKINPNTKDMFITTNIALIYFTVFVQGLTIRPIVNWLKVEKQSKKQETFFNNVFNRTFDYTLAGVEAVMGEMGQNSIRDCFERINAKFLKPLFTRRCRSSPVDASHLVNAYNKVMLYEAMQSVIPMKKISTISANKITRMAWEDHERKLSQRHDQEELNTIISFYLASDENCERLKELFEKWLEEKLQDNAYKTIKMSANEAQELVSALKKSNASNNKDINIHGIV</sequence>
<keyword evidence="4 9" id="KW-1133">Transmembrane helix</keyword>
<dbReference type="InterPro" id="IPR018422">
    <property type="entry name" value="Cation/H_exchanger_CPA1"/>
</dbReference>
<dbReference type="Proteomes" id="UP000887540">
    <property type="component" value="Unplaced"/>
</dbReference>
<evidence type="ECO:0000256" key="4">
    <source>
        <dbReference type="ARBA" id="ARBA00022989"/>
    </source>
</evidence>
<comment type="subcellular location">
    <subcellularLocation>
        <location evidence="1">Membrane</location>
        <topology evidence="1">Multi-pass membrane protein</topology>
    </subcellularLocation>
</comment>
<dbReference type="GO" id="GO:0015385">
    <property type="term" value="F:sodium:proton antiporter activity"/>
    <property type="evidence" value="ECO:0007669"/>
    <property type="project" value="InterPro"/>
</dbReference>
<dbReference type="AlphaFoldDB" id="A0A914BWD8"/>
<dbReference type="GO" id="GO:0051453">
    <property type="term" value="P:regulation of intracellular pH"/>
    <property type="evidence" value="ECO:0007669"/>
    <property type="project" value="TreeGrafter"/>
</dbReference>
<dbReference type="GO" id="GO:0015386">
    <property type="term" value="F:potassium:proton antiporter activity"/>
    <property type="evidence" value="ECO:0007669"/>
    <property type="project" value="TreeGrafter"/>
</dbReference>
<dbReference type="InterPro" id="IPR006153">
    <property type="entry name" value="Cation/H_exchanger_TM"/>
</dbReference>
<dbReference type="WBParaSite" id="ACRNAN_Path_115.g416.t1">
    <property type="protein sequence ID" value="ACRNAN_Path_115.g416.t1"/>
    <property type="gene ID" value="ACRNAN_Path_115.g416"/>
</dbReference>
<dbReference type="GO" id="GO:0098719">
    <property type="term" value="P:sodium ion import across plasma membrane"/>
    <property type="evidence" value="ECO:0007669"/>
    <property type="project" value="TreeGrafter"/>
</dbReference>
<keyword evidence="6" id="KW-0406">Ion transport</keyword>
<keyword evidence="2" id="KW-0813">Transport</keyword>
<evidence type="ECO:0000256" key="3">
    <source>
        <dbReference type="ARBA" id="ARBA00022692"/>
    </source>
</evidence>
<evidence type="ECO:0000256" key="10">
    <source>
        <dbReference type="SAM" id="SignalP"/>
    </source>
</evidence>
<feature type="transmembrane region" description="Helical" evidence="9">
    <location>
        <begin position="66"/>
        <end position="88"/>
    </location>
</feature>
<keyword evidence="7 9" id="KW-0472">Membrane</keyword>
<feature type="domain" description="Cation/H+ exchanger transmembrane" evidence="11">
    <location>
        <begin position="1"/>
        <end position="160"/>
    </location>
</feature>
<organism evidence="12 13">
    <name type="scientific">Acrobeloides nanus</name>
    <dbReference type="NCBI Taxonomy" id="290746"/>
    <lineage>
        <taxon>Eukaryota</taxon>
        <taxon>Metazoa</taxon>
        <taxon>Ecdysozoa</taxon>
        <taxon>Nematoda</taxon>
        <taxon>Chromadorea</taxon>
        <taxon>Rhabditida</taxon>
        <taxon>Tylenchina</taxon>
        <taxon>Cephalobomorpha</taxon>
        <taxon>Cephaloboidea</taxon>
        <taxon>Cephalobidae</taxon>
        <taxon>Acrobeloides</taxon>
    </lineage>
</organism>
<keyword evidence="10" id="KW-0732">Signal</keyword>
<keyword evidence="5" id="KW-0915">Sodium</keyword>
<feature type="signal peptide" evidence="10">
    <location>
        <begin position="1"/>
        <end position="16"/>
    </location>
</feature>
<evidence type="ECO:0000256" key="8">
    <source>
        <dbReference type="ARBA" id="ARBA00023201"/>
    </source>
</evidence>
<proteinExistence type="predicted"/>
<reference evidence="13" key="1">
    <citation type="submission" date="2022-11" db="UniProtKB">
        <authorList>
            <consortium name="WormBaseParasite"/>
        </authorList>
    </citation>
    <scope>IDENTIFICATION</scope>
</reference>
<feature type="chain" id="PRO_5037526167" evidence="10">
    <location>
        <begin position="17"/>
        <end position="350"/>
    </location>
</feature>
<protein>
    <submittedName>
        <fullName evidence="13">Cation/H+ exchanger domain-containing protein</fullName>
    </submittedName>
</protein>
<evidence type="ECO:0000256" key="9">
    <source>
        <dbReference type="SAM" id="Phobius"/>
    </source>
</evidence>
<accession>A0A914BWD8</accession>
<feature type="transmembrane region" description="Helical" evidence="9">
    <location>
        <begin position="140"/>
        <end position="161"/>
    </location>
</feature>
<evidence type="ECO:0000256" key="5">
    <source>
        <dbReference type="ARBA" id="ARBA00023053"/>
    </source>
</evidence>
<keyword evidence="8" id="KW-0739">Sodium transport</keyword>
<dbReference type="PANTHER" id="PTHR10110:SF98">
    <property type="entry name" value="SODIUM_HYDROGEN EXCHANGER"/>
    <property type="match status" value="1"/>
</dbReference>